<dbReference type="SUPFAM" id="SSF55073">
    <property type="entry name" value="Nucleotide cyclase"/>
    <property type="match status" value="2"/>
</dbReference>
<sequence>MGNGIVSPRRTPVAPVDAAVEKPSQEASSRMRGSTERWLKGRLELTLRGAISFVPFVIQESYYAGRLDEDSVIVYRAESAVVFSDASGFTALTEALAKKSNGAELLSKCLNKFFTPLIDLITAYRGDTIKFSGDALTIIFPAVTEEGVEFPCGTPNCKRHSPVELAVLRASACCLEIHKRLHNFDTGCTKPDGSPVLLALHIGLGCGPITVLQIGGMKPMEGGIPRYEYVVAGPPLEQISIAEPLAVSGETVLSPQAWAHVQELVIEGEVIESRPEFHRLVGLDTDIHTYPTVKIASQKYDKRSSFRLQPAHIKIAQRYIPGAVIKQIENGTLQYVNEMRSIAVIFIQVIGVDVSTDSGAKVAQQLMKAIQGGCYPHEGNLNKFLVDDKGLLFLCIFGQPPLVHTDDALRATLSSFDMLRGVMGLGLEARFGVTTGRCFCGVVGSNSRQEYTCLGDTVNLSARLMASARKNSVLVDEATYNLTKGTIVYERLDPIMVKGKSNLIPIFRALGIQKVGQIGQSRQAQLRFPWTQRCSSVGGHDPIDKLTTWGKLSWCDSLLSSESSHGSALVSEGGVLVIQGLAEYGTLELCEYVVHLAVQKHGMAPVFSCSRARPGQEVNPLKELCASCVESLRQSEQLPTDLTEVLMQLVPEQFRDLVPLLGLDAELDGTLKTGIVHVDEEKVPRMIEMAMVLLERLAMSRPCVVVCNYALGSNRMSLHSSRRAYWQVVEAIHQLRERLRGQGGKPIALVIVVPESVIPEGSTESVEFAKANHCVLNCEKMDRTSVLEYMACLLGLPGGQGLPDALTEYTIALADGSPHYVQEILVELRSGNAIQVIDDPHGSKRVEVVLPEGKSERQALEDVEIANWIHTSMVGQCMSLLESLDPDEAAVVKMSAVFLGPFSVPDLAASSSSLWGGALRVDLLRLFKACLQLRKKEILEDATVDELDASAHEIGSKGNAHLESMAEFPHFKLHSLLLRKMAQSMTLEQQRLAIKRQALVNRVINQGLPARMENVRKNRANQHIPYYYLHMEDATLAR</sequence>
<dbReference type="GO" id="GO:0009190">
    <property type="term" value="P:cyclic nucleotide biosynthetic process"/>
    <property type="evidence" value="ECO:0007669"/>
    <property type="project" value="InterPro"/>
</dbReference>
<organism evidence="3">
    <name type="scientific">Oxyrrhis marina</name>
    <name type="common">Dinoflagellate</name>
    <dbReference type="NCBI Taxonomy" id="2969"/>
    <lineage>
        <taxon>Eukaryota</taxon>
        <taxon>Sar</taxon>
        <taxon>Alveolata</taxon>
        <taxon>Dinophyceae</taxon>
        <taxon>Oxyrrhinales</taxon>
        <taxon>Oxyrrhinaceae</taxon>
        <taxon>Oxyrrhis</taxon>
    </lineage>
</organism>
<dbReference type="GO" id="GO:0035556">
    <property type="term" value="P:intracellular signal transduction"/>
    <property type="evidence" value="ECO:0007669"/>
    <property type="project" value="InterPro"/>
</dbReference>
<dbReference type="EMBL" id="HBJB01002683">
    <property type="protein sequence ID" value="CAE0842917.1"/>
    <property type="molecule type" value="Transcribed_RNA"/>
</dbReference>
<dbReference type="PANTHER" id="PTHR47455:SF1">
    <property type="entry name" value="GUANYLATE CYCLASE DOMAIN-CONTAINING PROTEIN"/>
    <property type="match status" value="1"/>
</dbReference>
<dbReference type="AlphaFoldDB" id="A0A7S4LQ86"/>
<feature type="domain" description="Guanylate cyclase" evidence="2">
    <location>
        <begin position="386"/>
        <end position="465"/>
    </location>
</feature>
<dbReference type="InterPro" id="IPR029787">
    <property type="entry name" value="Nucleotide_cyclase"/>
</dbReference>
<gene>
    <name evidence="3" type="ORF">OMAR00294_LOCUS2195</name>
</gene>
<proteinExistence type="predicted"/>
<evidence type="ECO:0000259" key="2">
    <source>
        <dbReference type="PROSITE" id="PS50125"/>
    </source>
</evidence>
<dbReference type="Pfam" id="PF00211">
    <property type="entry name" value="Guanylate_cyc"/>
    <property type="match status" value="1"/>
</dbReference>
<dbReference type="CDD" id="cd07302">
    <property type="entry name" value="CHD"/>
    <property type="match status" value="2"/>
</dbReference>
<reference evidence="3" key="1">
    <citation type="submission" date="2021-01" db="EMBL/GenBank/DDBJ databases">
        <authorList>
            <person name="Corre E."/>
            <person name="Pelletier E."/>
            <person name="Niang G."/>
            <person name="Scheremetjew M."/>
            <person name="Finn R."/>
            <person name="Kale V."/>
            <person name="Holt S."/>
            <person name="Cochrane G."/>
            <person name="Meng A."/>
            <person name="Brown T."/>
            <person name="Cohen L."/>
        </authorList>
    </citation>
    <scope>NUCLEOTIDE SEQUENCE</scope>
    <source>
        <strain evidence="3">LB1974</strain>
    </source>
</reference>
<dbReference type="InterPro" id="IPR001054">
    <property type="entry name" value="A/G_cyclase"/>
</dbReference>
<feature type="domain" description="Guanylate cyclase" evidence="2">
    <location>
        <begin position="80"/>
        <end position="243"/>
    </location>
</feature>
<dbReference type="PROSITE" id="PS50125">
    <property type="entry name" value="GUANYLATE_CYCLASE_2"/>
    <property type="match status" value="2"/>
</dbReference>
<evidence type="ECO:0000256" key="1">
    <source>
        <dbReference type="SAM" id="MobiDB-lite"/>
    </source>
</evidence>
<dbReference type="Gene3D" id="3.30.70.1230">
    <property type="entry name" value="Nucleotide cyclase"/>
    <property type="match status" value="2"/>
</dbReference>
<feature type="region of interest" description="Disordered" evidence="1">
    <location>
        <begin position="1"/>
        <end position="33"/>
    </location>
</feature>
<evidence type="ECO:0000313" key="3">
    <source>
        <dbReference type="EMBL" id="CAE0842917.1"/>
    </source>
</evidence>
<protein>
    <recommendedName>
        <fullName evidence="2">Guanylate cyclase domain-containing protein</fullName>
    </recommendedName>
</protein>
<dbReference type="PANTHER" id="PTHR47455">
    <property type="entry name" value="ADENYLYL CYCLASE BETA"/>
    <property type="match status" value="1"/>
</dbReference>
<accession>A0A7S4LQ86</accession>
<name>A0A7S4LQ86_OXYMA</name>
<dbReference type="SMART" id="SM00044">
    <property type="entry name" value="CYCc"/>
    <property type="match status" value="1"/>
</dbReference>